<accession>A0A330MD81</accession>
<dbReference type="Proteomes" id="UP000250123">
    <property type="component" value="Chromosome SHEWBE"/>
</dbReference>
<dbReference type="KEGG" id="sbk:SHEWBE_3774"/>
<dbReference type="RefSeq" id="WP_112353516.1">
    <property type="nucleotide sequence ID" value="NZ_LS483452.1"/>
</dbReference>
<dbReference type="EMBL" id="LS483452">
    <property type="protein sequence ID" value="SQH77737.1"/>
    <property type="molecule type" value="Genomic_DNA"/>
</dbReference>
<protein>
    <submittedName>
        <fullName evidence="1">Uncharacterized protein</fullName>
    </submittedName>
</protein>
<evidence type="ECO:0000313" key="1">
    <source>
        <dbReference type="EMBL" id="SQH77737.1"/>
    </source>
</evidence>
<organism evidence="1 2">
    <name type="scientific">Shewanella benthica</name>
    <dbReference type="NCBI Taxonomy" id="43661"/>
    <lineage>
        <taxon>Bacteria</taxon>
        <taxon>Pseudomonadati</taxon>
        <taxon>Pseudomonadota</taxon>
        <taxon>Gammaproteobacteria</taxon>
        <taxon>Alteromonadales</taxon>
        <taxon>Shewanellaceae</taxon>
        <taxon>Shewanella</taxon>
    </lineage>
</organism>
<dbReference type="AlphaFoldDB" id="A0A330MD81"/>
<name>A0A330MD81_9GAMM</name>
<reference evidence="2" key="1">
    <citation type="submission" date="2018-06" db="EMBL/GenBank/DDBJ databases">
        <authorList>
            <person name="Cea G.-C."/>
            <person name="William W."/>
        </authorList>
    </citation>
    <scope>NUCLEOTIDE SEQUENCE [LARGE SCALE GENOMIC DNA]</scope>
    <source>
        <strain evidence="2">DB21MT-2</strain>
    </source>
</reference>
<proteinExistence type="predicted"/>
<sequence length="60" mass="6278">MFRSLASGIFVGLFVGLILGTIIQYGIAGSTNLVGDSAVVAMVDHSEKLEEAKLNEPVKA</sequence>
<gene>
    <name evidence="1" type="ORF">SHEWBE_3774</name>
</gene>
<evidence type="ECO:0000313" key="2">
    <source>
        <dbReference type="Proteomes" id="UP000250123"/>
    </source>
</evidence>